<feature type="transmembrane region" description="Helical" evidence="1">
    <location>
        <begin position="86"/>
        <end position="109"/>
    </location>
</feature>
<dbReference type="EMBL" id="CP025958">
    <property type="protein sequence ID" value="AWM41305.1"/>
    <property type="molecule type" value="Genomic_DNA"/>
</dbReference>
<dbReference type="OrthoDB" id="5382279at2"/>
<dbReference type="KEGG" id="gog:C1280_32790"/>
<keyword evidence="1" id="KW-0812">Transmembrane</keyword>
<proteinExistence type="predicted"/>
<dbReference type="Proteomes" id="UP000245802">
    <property type="component" value="Chromosome"/>
</dbReference>
<keyword evidence="3" id="KW-1185">Reference proteome</keyword>
<evidence type="ECO:0000256" key="1">
    <source>
        <dbReference type="SAM" id="Phobius"/>
    </source>
</evidence>
<feature type="transmembrane region" description="Helical" evidence="1">
    <location>
        <begin position="31"/>
        <end position="56"/>
    </location>
</feature>
<sequence>MLDFDNLDPNRNEDPTEADWFIAAKNRAATLGVALIATAVLCGLSNFSGLLALSAIRQNAAPQRPEQNVNADQRKQLERGRGAGPVLDFLCVGAISFVYLPVLIGGIALQRGSGRVFGIAAASCSMLPCSPGFLLALPVGVWALIVLNNEDVKAALDFTPPEEERPRRRRR</sequence>
<dbReference type="RefSeq" id="WP_010037728.1">
    <property type="nucleotide sequence ID" value="NZ_CP025958.1"/>
</dbReference>
<name>A0A2Z3HEC1_9BACT</name>
<evidence type="ECO:0000313" key="2">
    <source>
        <dbReference type="EMBL" id="AWM41305.1"/>
    </source>
</evidence>
<gene>
    <name evidence="2" type="ORF">C1280_32790</name>
</gene>
<dbReference type="AlphaFoldDB" id="A0A2Z3HEC1"/>
<organism evidence="2 3">
    <name type="scientific">Gemmata obscuriglobus</name>
    <dbReference type="NCBI Taxonomy" id="114"/>
    <lineage>
        <taxon>Bacteria</taxon>
        <taxon>Pseudomonadati</taxon>
        <taxon>Planctomycetota</taxon>
        <taxon>Planctomycetia</taxon>
        <taxon>Gemmatales</taxon>
        <taxon>Gemmataceae</taxon>
        <taxon>Gemmata</taxon>
    </lineage>
</organism>
<accession>A0A2Z3HEC1</accession>
<protein>
    <submittedName>
        <fullName evidence="2">Uncharacterized protein</fullName>
    </submittedName>
</protein>
<keyword evidence="1" id="KW-0472">Membrane</keyword>
<reference evidence="2 3" key="1">
    <citation type="submission" date="2018-01" db="EMBL/GenBank/DDBJ databases">
        <title>G. obscuriglobus.</title>
        <authorList>
            <person name="Franke J."/>
            <person name="Blomberg W."/>
            <person name="Selmecki A."/>
        </authorList>
    </citation>
    <scope>NUCLEOTIDE SEQUENCE [LARGE SCALE GENOMIC DNA]</scope>
    <source>
        <strain evidence="2 3">DSM 5831</strain>
    </source>
</reference>
<evidence type="ECO:0000313" key="3">
    <source>
        <dbReference type="Proteomes" id="UP000245802"/>
    </source>
</evidence>
<feature type="transmembrane region" description="Helical" evidence="1">
    <location>
        <begin position="116"/>
        <end position="145"/>
    </location>
</feature>
<keyword evidence="1" id="KW-1133">Transmembrane helix</keyword>